<dbReference type="EMBL" id="OOIL02004481">
    <property type="protein sequence ID" value="VFQ92257.1"/>
    <property type="molecule type" value="Genomic_DNA"/>
</dbReference>
<evidence type="ECO:0008006" key="5">
    <source>
        <dbReference type="Google" id="ProtNLM"/>
    </source>
</evidence>
<evidence type="ECO:0000256" key="1">
    <source>
        <dbReference type="ARBA" id="ARBA00022737"/>
    </source>
</evidence>
<proteinExistence type="predicted"/>
<name>A0A484MUX9_9ASTE</name>
<dbReference type="PANTHER" id="PTHR47205:SF1">
    <property type="entry name" value="OS07G0599000 PROTEIN"/>
    <property type="match status" value="1"/>
</dbReference>
<dbReference type="InterPro" id="IPR044605">
    <property type="entry name" value="At1g26460-like"/>
</dbReference>
<organism evidence="3 4">
    <name type="scientific">Cuscuta campestris</name>
    <dbReference type="NCBI Taxonomy" id="132261"/>
    <lineage>
        <taxon>Eukaryota</taxon>
        <taxon>Viridiplantae</taxon>
        <taxon>Streptophyta</taxon>
        <taxon>Embryophyta</taxon>
        <taxon>Tracheophyta</taxon>
        <taxon>Spermatophyta</taxon>
        <taxon>Magnoliopsida</taxon>
        <taxon>eudicotyledons</taxon>
        <taxon>Gunneridae</taxon>
        <taxon>Pentapetalae</taxon>
        <taxon>asterids</taxon>
        <taxon>lamiids</taxon>
        <taxon>Solanales</taxon>
        <taxon>Convolvulaceae</taxon>
        <taxon>Cuscuteae</taxon>
        <taxon>Cuscuta</taxon>
        <taxon>Cuscuta subgen. Grammica</taxon>
        <taxon>Cuscuta sect. Cleistogrammica</taxon>
    </lineage>
</organism>
<evidence type="ECO:0000313" key="3">
    <source>
        <dbReference type="EMBL" id="VFQ92257.1"/>
    </source>
</evidence>
<dbReference type="AlphaFoldDB" id="A0A484MUX9"/>
<dbReference type="PANTHER" id="PTHR47205">
    <property type="entry name" value="OS07G0599000 PROTEIN"/>
    <property type="match status" value="1"/>
</dbReference>
<evidence type="ECO:0000256" key="2">
    <source>
        <dbReference type="PROSITE-ProRule" id="PRU00708"/>
    </source>
</evidence>
<dbReference type="OrthoDB" id="185373at2759"/>
<keyword evidence="1" id="KW-0677">Repeat</keyword>
<feature type="repeat" description="PPR" evidence="2">
    <location>
        <begin position="529"/>
        <end position="563"/>
    </location>
</feature>
<dbReference type="NCBIfam" id="TIGR00756">
    <property type="entry name" value="PPR"/>
    <property type="match status" value="1"/>
</dbReference>
<gene>
    <name evidence="3" type="ORF">CCAM_LOCUS34033</name>
</gene>
<dbReference type="Gene3D" id="1.25.40.10">
    <property type="entry name" value="Tetratricopeptide repeat domain"/>
    <property type="match status" value="2"/>
</dbReference>
<reference evidence="3 4" key="1">
    <citation type="submission" date="2018-04" db="EMBL/GenBank/DDBJ databases">
        <authorList>
            <person name="Vogel A."/>
        </authorList>
    </citation>
    <scope>NUCLEOTIDE SEQUENCE [LARGE SCALE GENOMIC DNA]</scope>
</reference>
<sequence>MASMAILTRSRPIIRTASQSHRCIATFPFLSQEAQLAEVSSAAIPPPAAAALPPNPVSGSQMYTNNRLHSGSTIVPLSLMQQSASHRIQSLAHTMDAQGLIDYFSNWMTESKWMDLKQLFEFWIRSQDKNGKPNKPDVNLYNHYLRANLMLELPVKDLITLVHHMEDFGLLPNAASQNLILKAMYQSKDPAAYVEAAQQLIERMLETGRENKDSLPDDESFDLVIDLHFRANQADAAFKYVDFVLKSGYTMSLNVFNQCIRRCIEGNRLDMLVSIIERCKKTEQNKKVIPSWNLCNQLADHAIKADNSELTFSALDFFVKWIVRGQNVRPPVLLSVDEGMIVAALGTAGRNFSPKLLTGSWEVLKRSLRESRAPSPEAYLAKINAHALMGQLQNAFASLHEFEKAYGKSIDGEREELFSPFTSLQPLVLACCTNGFATLDTVYYQLENLSRAEIPYKSVAALNCVILGCANIWDIDRAYQTFTAIDSSFGLTPDIHSYNALIHAFGKLGKSDDATKVYEHFTGLGVKPNATTYSLLVDAHLIKRDLKTALSLVDEMVQAEHIPTREMLKKIRRRCTREMDYEADDKVESIAKQLNIPLGSETRRNLLFELQYSG</sequence>
<keyword evidence="4" id="KW-1185">Reference proteome</keyword>
<evidence type="ECO:0000313" key="4">
    <source>
        <dbReference type="Proteomes" id="UP000595140"/>
    </source>
</evidence>
<feature type="repeat" description="PPR" evidence="2">
    <location>
        <begin position="494"/>
        <end position="528"/>
    </location>
</feature>
<dbReference type="Proteomes" id="UP000595140">
    <property type="component" value="Unassembled WGS sequence"/>
</dbReference>
<dbReference type="Pfam" id="PF13041">
    <property type="entry name" value="PPR_2"/>
    <property type="match status" value="1"/>
</dbReference>
<dbReference type="PROSITE" id="PS51375">
    <property type="entry name" value="PPR"/>
    <property type="match status" value="2"/>
</dbReference>
<dbReference type="InterPro" id="IPR011990">
    <property type="entry name" value="TPR-like_helical_dom_sf"/>
</dbReference>
<protein>
    <recommendedName>
        <fullName evidence="5">Pentacotripeptide-repeat region of PRORP domain-containing protein</fullName>
    </recommendedName>
</protein>
<dbReference type="InterPro" id="IPR002885">
    <property type="entry name" value="PPR_rpt"/>
</dbReference>
<accession>A0A484MUX9</accession>